<evidence type="ECO:0000313" key="2">
    <source>
        <dbReference type="Proteomes" id="UP000032309"/>
    </source>
</evidence>
<dbReference type="EMBL" id="BAFN01000001">
    <property type="protein sequence ID" value="GAN34009.1"/>
    <property type="molecule type" value="Genomic_DNA"/>
</dbReference>
<name>A0ABQ0JZ14_9BACT</name>
<organism evidence="1 2">
    <name type="scientific">Candidatus Brocadia sinica JPN1</name>
    <dbReference type="NCBI Taxonomy" id="1197129"/>
    <lineage>
        <taxon>Bacteria</taxon>
        <taxon>Pseudomonadati</taxon>
        <taxon>Planctomycetota</taxon>
        <taxon>Candidatus Brocadiia</taxon>
        <taxon>Candidatus Brocadiales</taxon>
        <taxon>Candidatus Brocadiaceae</taxon>
        <taxon>Candidatus Brocadia</taxon>
    </lineage>
</organism>
<reference evidence="2" key="1">
    <citation type="journal article" date="2015" name="Genome Announc.">
        <title>Draft Genome Sequence of an Anaerobic Ammonium-Oxidizing Bacterium, "Candidatus Brocadia sinica".</title>
        <authorList>
            <person name="Oshiki M."/>
            <person name="Shinyako-Hata K."/>
            <person name="Satoh H."/>
            <person name="Okabe S."/>
        </authorList>
    </citation>
    <scope>NUCLEOTIDE SEQUENCE [LARGE SCALE GENOMIC DNA]</scope>
    <source>
        <strain evidence="2">JPN1</strain>
    </source>
</reference>
<comment type="caution">
    <text evidence="1">The sequence shown here is derived from an EMBL/GenBank/DDBJ whole genome shotgun (WGS) entry which is preliminary data.</text>
</comment>
<dbReference type="Proteomes" id="UP000032309">
    <property type="component" value="Unassembled WGS sequence"/>
</dbReference>
<sequence>MRLLQESKPEGLSLHGSGDNIFAEIVKNIFLKDTILVRLGSRGEEKCPPVFALAKGKGGKEILRYYL</sequence>
<evidence type="ECO:0000313" key="1">
    <source>
        <dbReference type="EMBL" id="GAN34009.1"/>
    </source>
</evidence>
<keyword evidence="2" id="KW-1185">Reference proteome</keyword>
<accession>A0ABQ0JZ14</accession>
<gene>
    <name evidence="1" type="ORF">BROSI_A2544</name>
</gene>
<protein>
    <submittedName>
        <fullName evidence="1">Uncharacterized protein</fullName>
    </submittedName>
</protein>
<proteinExistence type="predicted"/>